<dbReference type="InterPro" id="IPR016181">
    <property type="entry name" value="Acyl_CoA_acyltransferase"/>
</dbReference>
<dbReference type="PROSITE" id="PS51186">
    <property type="entry name" value="GNAT"/>
    <property type="match status" value="1"/>
</dbReference>
<feature type="domain" description="N-acetyltransferase" evidence="1">
    <location>
        <begin position="11"/>
        <end position="163"/>
    </location>
</feature>
<proteinExistence type="predicted"/>
<dbReference type="AlphaFoldDB" id="A0AAV6WTB0"/>
<dbReference type="EMBL" id="WHWC01000014">
    <property type="protein sequence ID" value="KAG8370225.1"/>
    <property type="molecule type" value="Genomic_DNA"/>
</dbReference>
<evidence type="ECO:0000259" key="1">
    <source>
        <dbReference type="PROSITE" id="PS51186"/>
    </source>
</evidence>
<comment type="caution">
    <text evidence="2">The sequence shown here is derived from an EMBL/GenBank/DDBJ whole genome shotgun (WGS) entry which is preliminary data.</text>
</comment>
<dbReference type="SUPFAM" id="SSF55729">
    <property type="entry name" value="Acyl-CoA N-acyltransferases (Nat)"/>
    <property type="match status" value="1"/>
</dbReference>
<name>A0AAV6WTB0_9LAMI</name>
<dbReference type="PANTHER" id="PTHR46067">
    <property type="entry name" value="ACYL-COA N-ACYLTRANSFERASES (NAT) SUPERFAMILY PROTEIN"/>
    <property type="match status" value="1"/>
</dbReference>
<reference evidence="2" key="1">
    <citation type="submission" date="2019-10" db="EMBL/GenBank/DDBJ databases">
        <authorList>
            <person name="Zhang R."/>
            <person name="Pan Y."/>
            <person name="Wang J."/>
            <person name="Ma R."/>
            <person name="Yu S."/>
        </authorList>
    </citation>
    <scope>NUCLEOTIDE SEQUENCE</scope>
    <source>
        <strain evidence="2">LA-IB0</strain>
        <tissue evidence="2">Leaf</tissue>
    </source>
</reference>
<organism evidence="2 3">
    <name type="scientific">Buddleja alternifolia</name>
    <dbReference type="NCBI Taxonomy" id="168488"/>
    <lineage>
        <taxon>Eukaryota</taxon>
        <taxon>Viridiplantae</taxon>
        <taxon>Streptophyta</taxon>
        <taxon>Embryophyta</taxon>
        <taxon>Tracheophyta</taxon>
        <taxon>Spermatophyta</taxon>
        <taxon>Magnoliopsida</taxon>
        <taxon>eudicotyledons</taxon>
        <taxon>Gunneridae</taxon>
        <taxon>Pentapetalae</taxon>
        <taxon>asterids</taxon>
        <taxon>lamiids</taxon>
        <taxon>Lamiales</taxon>
        <taxon>Scrophulariaceae</taxon>
        <taxon>Buddlejeae</taxon>
        <taxon>Buddleja</taxon>
    </lineage>
</organism>
<gene>
    <name evidence="2" type="ORF">BUALT_Bualt14G0094900</name>
</gene>
<dbReference type="InterPro" id="IPR000182">
    <property type="entry name" value="GNAT_dom"/>
</dbReference>
<dbReference type="Proteomes" id="UP000826271">
    <property type="component" value="Unassembled WGS sequence"/>
</dbReference>
<dbReference type="Gene3D" id="3.40.630.30">
    <property type="match status" value="1"/>
</dbReference>
<dbReference type="PANTHER" id="PTHR46067:SF27">
    <property type="entry name" value="ACYL-COA N-ACYLTRANSFERASES (NAT) SUPERFAMILY PROTEIN"/>
    <property type="match status" value="1"/>
</dbReference>
<evidence type="ECO:0000313" key="2">
    <source>
        <dbReference type="EMBL" id="KAG8370225.1"/>
    </source>
</evidence>
<protein>
    <recommendedName>
        <fullName evidence="1">N-acetyltransferase domain-containing protein</fullName>
    </recommendedName>
</protein>
<dbReference type="Pfam" id="PF13302">
    <property type="entry name" value="Acetyltransf_3"/>
    <property type="match status" value="1"/>
</dbReference>
<keyword evidence="3" id="KW-1185">Reference proteome</keyword>
<evidence type="ECO:0000313" key="3">
    <source>
        <dbReference type="Proteomes" id="UP000826271"/>
    </source>
</evidence>
<dbReference type="GO" id="GO:0016747">
    <property type="term" value="F:acyltransferase activity, transferring groups other than amino-acyl groups"/>
    <property type="evidence" value="ECO:0007669"/>
    <property type="project" value="InterPro"/>
</dbReference>
<sequence length="176" mass="20218">MAENSLQSCKITLRPIQLSDIDDFMLWAKDDRVSHYCMWETYTSRDQALDFLTNIAIPHPWFRVICIDNRAIGSITVTPNSGNDRCRAELGYVLAYEHWGKGIVTKAVKMVASSIFNEWKHLERLEAFVDVDNKGSQRVLEKAGFVREGVFRKHVIMKGKSRDRVVFSLVSSDQSF</sequence>
<accession>A0AAV6WTB0</accession>